<dbReference type="eggNOG" id="ENOG50330SC">
    <property type="taxonomic scope" value="Bacteria"/>
</dbReference>
<sequence>MLVSTENGTVLIDSFADIEAVIRRSAADGTAEIWLSGDAHYPAIAILLNGDHACVDFFGTDNGNIKMTPGNYPHEIMFRAGGEEWLAPANAVISLDEAVLCAEEFCHSLNLPACVTWQDGV</sequence>
<accession>E9SCZ1</accession>
<proteinExistence type="predicted"/>
<organism evidence="1 2">
    <name type="scientific">Ruminococcus albus 8</name>
    <dbReference type="NCBI Taxonomy" id="246199"/>
    <lineage>
        <taxon>Bacteria</taxon>
        <taxon>Bacillati</taxon>
        <taxon>Bacillota</taxon>
        <taxon>Clostridia</taxon>
        <taxon>Eubacteriales</taxon>
        <taxon>Oscillospiraceae</taxon>
        <taxon>Ruminococcus</taxon>
    </lineage>
</organism>
<name>E9SCZ1_RUMAL</name>
<protein>
    <submittedName>
        <fullName evidence="1">Conserved domain protein</fullName>
    </submittedName>
</protein>
<dbReference type="EMBL" id="ADKM02000085">
    <property type="protein sequence ID" value="EGC02956.1"/>
    <property type="molecule type" value="Genomic_DNA"/>
</dbReference>
<dbReference type="AlphaFoldDB" id="E9SCZ1"/>
<evidence type="ECO:0000313" key="1">
    <source>
        <dbReference type="EMBL" id="EGC02956.1"/>
    </source>
</evidence>
<dbReference type="Proteomes" id="UP000004259">
    <property type="component" value="Unassembled WGS sequence"/>
</dbReference>
<dbReference type="STRING" id="246199.CUS_6745"/>
<dbReference type="Pfam" id="PF14430">
    <property type="entry name" value="Imm1"/>
    <property type="match status" value="1"/>
</dbReference>
<keyword evidence="2" id="KW-1185">Reference proteome</keyword>
<dbReference type="RefSeq" id="WP_002850055.1">
    <property type="nucleotide sequence ID" value="NZ_ADKM02000085.1"/>
</dbReference>
<dbReference type="InterPro" id="IPR025680">
    <property type="entry name" value="DddI"/>
</dbReference>
<evidence type="ECO:0000313" key="2">
    <source>
        <dbReference type="Proteomes" id="UP000004259"/>
    </source>
</evidence>
<gene>
    <name evidence="1" type="ORF">CUS_6745</name>
</gene>
<dbReference type="OrthoDB" id="1821869at2"/>
<reference evidence="1 2" key="1">
    <citation type="submission" date="2011-02" db="EMBL/GenBank/DDBJ databases">
        <authorList>
            <person name="Nelson K.E."/>
            <person name="Sutton G."/>
            <person name="Torralba M."/>
            <person name="Durkin S."/>
            <person name="Harkins D."/>
            <person name="Montgomery R."/>
            <person name="Ziemer C."/>
            <person name="Klaassens E."/>
            <person name="Ocuiv P."/>
            <person name="Morrison M."/>
        </authorList>
    </citation>
    <scope>NUCLEOTIDE SEQUENCE [LARGE SCALE GENOMIC DNA]</scope>
    <source>
        <strain evidence="1 2">8</strain>
    </source>
</reference>
<comment type="caution">
    <text evidence="1">The sequence shown here is derived from an EMBL/GenBank/DDBJ whole genome shotgun (WGS) entry which is preliminary data.</text>
</comment>